<gene>
    <name evidence="2" type="ORF">DIC75_06330</name>
</gene>
<sequence length="213" mass="23056">MSRVYKSFFVAAVMVLILVSAGCAELPPGGESGWSGGLSPDKQGGSGGEDDDPGYLKPATPYPTATSSMAGPTLSKPVETAPTQDPYVTLYNRTTEFSLTHPTDAYSFDLTAPPLIIEFDVEPKMITREKYTTSDYGSKKDIVVKQSYPSEDSWFTVTVRDRESGAIVAEDGFGKRFSTDTDKRVFVGRLGDYLIQFSGNDVKVHILVRAGGV</sequence>
<organism evidence="2 3">
    <name type="scientific">Methanoculleus oceani</name>
    <dbReference type="NCBI Taxonomy" id="2184756"/>
    <lineage>
        <taxon>Archaea</taxon>
        <taxon>Methanobacteriati</taxon>
        <taxon>Methanobacteriota</taxon>
        <taxon>Stenosarchaea group</taxon>
        <taxon>Methanomicrobia</taxon>
        <taxon>Methanomicrobiales</taxon>
        <taxon>Methanomicrobiaceae</taxon>
        <taxon>Methanoculleus</taxon>
    </lineage>
</organism>
<feature type="region of interest" description="Disordered" evidence="1">
    <location>
        <begin position="31"/>
        <end position="81"/>
    </location>
</feature>
<keyword evidence="3" id="KW-1185">Reference proteome</keyword>
<evidence type="ECO:0000256" key="1">
    <source>
        <dbReference type="SAM" id="MobiDB-lite"/>
    </source>
</evidence>
<evidence type="ECO:0000313" key="2">
    <source>
        <dbReference type="EMBL" id="MCM2465936.1"/>
    </source>
</evidence>
<accession>A0ABD4TFS7</accession>
<protein>
    <submittedName>
        <fullName evidence="2">Uncharacterized protein</fullName>
    </submittedName>
</protein>
<dbReference type="Proteomes" id="UP001523230">
    <property type="component" value="Unassembled WGS sequence"/>
</dbReference>
<dbReference type="EMBL" id="QFDM01000002">
    <property type="protein sequence ID" value="MCM2465936.1"/>
    <property type="molecule type" value="Genomic_DNA"/>
</dbReference>
<name>A0ABD4TFS7_9EURY</name>
<proteinExistence type="predicted"/>
<reference evidence="2 3" key="1">
    <citation type="submission" date="2018-05" db="EMBL/GenBank/DDBJ databases">
        <title>Isolation and characterization of genus Methanoculleus species and their viruses from deep sea marine sediment offshore southwestern Taiwan.</title>
        <authorList>
            <person name="Wei W.-H."/>
            <person name="Chen W.-C."/>
            <person name="Lai M.-C."/>
            <person name="Chen S.-C."/>
        </authorList>
    </citation>
    <scope>NUCLEOTIDE SEQUENCE [LARGE SCALE GENOMIC DNA]</scope>
    <source>
        <strain evidence="2 3">CWC-02</strain>
    </source>
</reference>
<comment type="caution">
    <text evidence="2">The sequence shown here is derived from an EMBL/GenBank/DDBJ whole genome shotgun (WGS) entry which is preliminary data.</text>
</comment>
<dbReference type="RefSeq" id="WP_250987195.1">
    <property type="nucleotide sequence ID" value="NZ_QFDM01000002.1"/>
</dbReference>
<evidence type="ECO:0000313" key="3">
    <source>
        <dbReference type="Proteomes" id="UP001523230"/>
    </source>
</evidence>
<dbReference type="AlphaFoldDB" id="A0ABD4TFS7"/>
<dbReference type="PROSITE" id="PS51257">
    <property type="entry name" value="PROKAR_LIPOPROTEIN"/>
    <property type="match status" value="1"/>
</dbReference>